<gene>
    <name evidence="11" type="ORF">ET445_07430</name>
</gene>
<feature type="transmembrane region" description="Helical" evidence="9">
    <location>
        <begin position="391"/>
        <end position="410"/>
    </location>
</feature>
<evidence type="ECO:0000256" key="2">
    <source>
        <dbReference type="ARBA" id="ARBA00022448"/>
    </source>
</evidence>
<evidence type="ECO:0000313" key="12">
    <source>
        <dbReference type="Proteomes" id="UP000291259"/>
    </source>
</evidence>
<name>A0A4V0YHJ3_9MICO</name>
<organism evidence="11 12">
    <name type="scientific">Agromyces protaetiae</name>
    <dbReference type="NCBI Taxonomy" id="2509455"/>
    <lineage>
        <taxon>Bacteria</taxon>
        <taxon>Bacillati</taxon>
        <taxon>Actinomycetota</taxon>
        <taxon>Actinomycetes</taxon>
        <taxon>Micrococcales</taxon>
        <taxon>Microbacteriaceae</taxon>
        <taxon>Agromyces</taxon>
    </lineage>
</organism>
<feature type="signal peptide" evidence="10">
    <location>
        <begin position="1"/>
        <end position="17"/>
    </location>
</feature>
<dbReference type="Proteomes" id="UP000291259">
    <property type="component" value="Chromosome"/>
</dbReference>
<dbReference type="GO" id="GO:0006865">
    <property type="term" value="P:amino acid transport"/>
    <property type="evidence" value="ECO:0007669"/>
    <property type="project" value="UniProtKB-KW"/>
</dbReference>
<sequence>MAAVAALIGLTAGPASAAEGDPYRISGNVQLDGEPLQGVRLVIDGPGGSQEVETDENGQWHVSVPERNADYTVTLDEETLPEGIAVVDPEDDSPNEKEVTVGPGGRVTANFFIGEGERNTTSVWDQFIQRLVQGLNFGLMLGLAAVGLSLVFGTTGISNFAHGEMVTFGAVAASFLVNAGALALPLWIGLPIAVVLSAVLGLLLDVILWRPLRRKRVGVVQLMIVSIGLSLAMRYIFQFFIGGGTTQLPLAAEPKMTFGPVQLSWIDIVSIIISIVVIVGFALWLTRSRLGKATRAISDNPSLAAASGIDVDHVVRIVWIVAGGLAGLAGILYAYYRPGIKWDMGAGILLLMFAAVTLGGLGTAYGALIGSLIVGVLVEVSGLWIPDDLKYAGALVILIVILLFRPQGILGRRERIG</sequence>
<dbReference type="CDD" id="cd06582">
    <property type="entry name" value="TM_PBP1_LivH_like"/>
    <property type="match status" value="1"/>
</dbReference>
<dbReference type="RefSeq" id="WP_129192453.1">
    <property type="nucleotide sequence ID" value="NZ_CP035491.1"/>
</dbReference>
<comment type="subcellular location">
    <subcellularLocation>
        <location evidence="1">Cell membrane</location>
        <topology evidence="1">Multi-pass membrane protein</topology>
    </subcellularLocation>
</comment>
<keyword evidence="3" id="KW-1003">Cell membrane</keyword>
<feature type="transmembrane region" description="Helical" evidence="9">
    <location>
        <begin position="220"/>
        <end position="241"/>
    </location>
</feature>
<keyword evidence="2" id="KW-0813">Transport</keyword>
<evidence type="ECO:0000256" key="3">
    <source>
        <dbReference type="ARBA" id="ARBA00022475"/>
    </source>
</evidence>
<evidence type="ECO:0000256" key="6">
    <source>
        <dbReference type="ARBA" id="ARBA00022989"/>
    </source>
</evidence>
<dbReference type="PANTHER" id="PTHR11795:SF449">
    <property type="entry name" value="BRANCHED-CHAIN AMINO ACID TRANSPORT PERMEASE PROTEIN LIVH-RELATED"/>
    <property type="match status" value="1"/>
</dbReference>
<evidence type="ECO:0000256" key="4">
    <source>
        <dbReference type="ARBA" id="ARBA00022692"/>
    </source>
</evidence>
<keyword evidence="4 9" id="KW-0812">Transmembrane</keyword>
<dbReference type="AlphaFoldDB" id="A0A4V0YHJ3"/>
<keyword evidence="5" id="KW-0029">Amino-acid transport</keyword>
<evidence type="ECO:0000313" key="11">
    <source>
        <dbReference type="EMBL" id="QAY74911.1"/>
    </source>
</evidence>
<evidence type="ECO:0000256" key="7">
    <source>
        <dbReference type="ARBA" id="ARBA00023136"/>
    </source>
</evidence>
<evidence type="ECO:0000256" key="9">
    <source>
        <dbReference type="SAM" id="Phobius"/>
    </source>
</evidence>
<evidence type="ECO:0000256" key="10">
    <source>
        <dbReference type="SAM" id="SignalP"/>
    </source>
</evidence>
<dbReference type="InterPro" id="IPR052157">
    <property type="entry name" value="BCAA_transport_permease"/>
</dbReference>
<dbReference type="GO" id="GO:0022857">
    <property type="term" value="F:transmembrane transporter activity"/>
    <property type="evidence" value="ECO:0007669"/>
    <property type="project" value="InterPro"/>
</dbReference>
<dbReference type="OrthoDB" id="9807115at2"/>
<evidence type="ECO:0000256" key="1">
    <source>
        <dbReference type="ARBA" id="ARBA00004651"/>
    </source>
</evidence>
<feature type="chain" id="PRO_5020794409" evidence="10">
    <location>
        <begin position="18"/>
        <end position="417"/>
    </location>
</feature>
<dbReference type="InterPro" id="IPR001851">
    <property type="entry name" value="ABC_transp_permease"/>
</dbReference>
<feature type="transmembrane region" description="Helical" evidence="9">
    <location>
        <begin position="317"/>
        <end position="336"/>
    </location>
</feature>
<feature type="transmembrane region" description="Helical" evidence="9">
    <location>
        <begin position="190"/>
        <end position="208"/>
    </location>
</feature>
<dbReference type="Pfam" id="PF02653">
    <property type="entry name" value="BPD_transp_2"/>
    <property type="match status" value="1"/>
</dbReference>
<comment type="similarity">
    <text evidence="8">Belongs to the binding-protein-dependent transport system permease family. LivHM subfamily.</text>
</comment>
<feature type="transmembrane region" description="Helical" evidence="9">
    <location>
        <begin position="135"/>
        <end position="153"/>
    </location>
</feature>
<dbReference type="EMBL" id="CP035491">
    <property type="protein sequence ID" value="QAY74911.1"/>
    <property type="molecule type" value="Genomic_DNA"/>
</dbReference>
<accession>A0A4V0YHJ3</accession>
<feature type="transmembrane region" description="Helical" evidence="9">
    <location>
        <begin position="261"/>
        <end position="285"/>
    </location>
</feature>
<keyword evidence="12" id="KW-1185">Reference proteome</keyword>
<evidence type="ECO:0000256" key="8">
    <source>
        <dbReference type="ARBA" id="ARBA00037998"/>
    </source>
</evidence>
<protein>
    <submittedName>
        <fullName evidence="11">Branched-chain amino acid ABC transporter permease</fullName>
    </submittedName>
</protein>
<dbReference type="KEGG" id="agf:ET445_07430"/>
<dbReference type="GO" id="GO:0005886">
    <property type="term" value="C:plasma membrane"/>
    <property type="evidence" value="ECO:0007669"/>
    <property type="project" value="UniProtKB-SubCell"/>
</dbReference>
<evidence type="ECO:0000256" key="5">
    <source>
        <dbReference type="ARBA" id="ARBA00022970"/>
    </source>
</evidence>
<proteinExistence type="inferred from homology"/>
<keyword evidence="6 9" id="KW-1133">Transmembrane helix</keyword>
<keyword evidence="7 9" id="KW-0472">Membrane</keyword>
<reference evidence="11 12" key="1">
    <citation type="submission" date="2019-01" db="EMBL/GenBank/DDBJ databases">
        <title>Genome sequencing of strain FW100M-8.</title>
        <authorList>
            <person name="Heo J."/>
            <person name="Kim S.-J."/>
            <person name="Kim J.-S."/>
            <person name="Hong S.-B."/>
            <person name="Kwon S.-W."/>
        </authorList>
    </citation>
    <scope>NUCLEOTIDE SEQUENCE [LARGE SCALE GENOMIC DNA]</scope>
    <source>
        <strain evidence="11 12">FW100M-8</strain>
    </source>
</reference>
<keyword evidence="10" id="KW-0732">Signal</keyword>
<dbReference type="PANTHER" id="PTHR11795">
    <property type="entry name" value="BRANCHED-CHAIN AMINO ACID TRANSPORT SYSTEM PERMEASE PROTEIN LIVH"/>
    <property type="match status" value="1"/>
</dbReference>